<dbReference type="KEGG" id="sio:DW64_01380"/>
<dbReference type="STRING" id="1346.BMF34_01575"/>
<dbReference type="SMR" id="A0A3L8GQN9"/>
<dbReference type="InterPro" id="IPR042070">
    <property type="entry name" value="PucR_C-HTH_sf"/>
</dbReference>
<dbReference type="GeneID" id="35766173"/>
<dbReference type="InterPro" id="IPR025736">
    <property type="entry name" value="PucR_C-HTH_dom"/>
</dbReference>
<sequence length="281" mass="31994">MELKELFPGVTCGAFPLSDDAFVSIEEDGRFFHFPKDSLSERELSLLSLKTGQKLKNRPHLTAWEGYLLKGTGKLPDLLEFYQFLYLNHHQSLSEELIDLLVTLLGGVQAVVRISQSRTAFLLNPKEEGDAYQILKDVLPTVENDFGLALSAFLGNPWTLGTNNQLKAFFEEENTLFSAYLSRKGDKKLTYFSELMVWSLLVQISVEAIQDHFNQIFLQNKDVSDIVTALWQCQGNMVQTAQRLFIHRNSLQYKLDKLLAQSGLNLKNLDDLAFVHLFLLT</sequence>
<dbReference type="EMBL" id="QLQD01000016">
    <property type="protein sequence ID" value="RLU58953.1"/>
    <property type="molecule type" value="Genomic_DNA"/>
</dbReference>
<organism evidence="3 5">
    <name type="scientific">Streptococcus iniae</name>
    <name type="common">Streptococcus shiloi</name>
    <dbReference type="NCBI Taxonomy" id="1346"/>
    <lineage>
        <taxon>Bacteria</taxon>
        <taxon>Bacillati</taxon>
        <taxon>Bacillota</taxon>
        <taxon>Bacilli</taxon>
        <taxon>Lactobacillales</taxon>
        <taxon>Streptococcaceae</taxon>
        <taxon>Streptococcus</taxon>
    </lineage>
</organism>
<evidence type="ECO:0000313" key="2">
    <source>
        <dbReference type="EMBL" id="AHY15160.1"/>
    </source>
</evidence>
<dbReference type="KEGG" id="siq:DQ08_01385"/>
<keyword evidence="4" id="KW-1185">Reference proteome</keyword>
<evidence type="ECO:0000313" key="5">
    <source>
        <dbReference type="Proteomes" id="UP000269148"/>
    </source>
</evidence>
<feature type="domain" description="PucR C-terminal helix-turn-helix" evidence="1">
    <location>
        <begin position="229"/>
        <end position="279"/>
    </location>
</feature>
<dbReference type="EMBL" id="CP007586">
    <property type="protein sequence ID" value="AHY15160.1"/>
    <property type="molecule type" value="Genomic_DNA"/>
</dbReference>
<dbReference type="Proteomes" id="UP000025245">
    <property type="component" value="Chromosome"/>
</dbReference>
<dbReference type="PANTHER" id="PTHR33744:SF15">
    <property type="entry name" value="CARBOHYDRATE DIACID REGULATOR"/>
    <property type="match status" value="1"/>
</dbReference>
<evidence type="ECO:0000259" key="1">
    <source>
        <dbReference type="Pfam" id="PF13556"/>
    </source>
</evidence>
<dbReference type="Pfam" id="PF13556">
    <property type="entry name" value="HTH_30"/>
    <property type="match status" value="1"/>
</dbReference>
<dbReference type="SUPFAM" id="SSF46689">
    <property type="entry name" value="Homeodomain-like"/>
    <property type="match status" value="1"/>
</dbReference>
<dbReference type="RefSeq" id="WP_003100636.1">
    <property type="nucleotide sequence ID" value="NZ_CP010783.1"/>
</dbReference>
<dbReference type="Proteomes" id="UP000269148">
    <property type="component" value="Unassembled WGS sequence"/>
</dbReference>
<dbReference type="InterPro" id="IPR051448">
    <property type="entry name" value="CdaR-like_regulators"/>
</dbReference>
<accession>A0A3L8GQN9</accession>
<gene>
    <name evidence="3" type="ORF">DIY07_01305</name>
    <name evidence="2" type="ORF">DQ08_01385</name>
</gene>
<dbReference type="PANTHER" id="PTHR33744">
    <property type="entry name" value="CARBOHYDRATE DIACID REGULATOR"/>
    <property type="match status" value="1"/>
</dbReference>
<protein>
    <submittedName>
        <fullName evidence="3">PucR family transcriptional regulator</fullName>
    </submittedName>
</protein>
<name>A0A3L8GQN9_STRIN</name>
<evidence type="ECO:0000313" key="3">
    <source>
        <dbReference type="EMBL" id="RLU58953.1"/>
    </source>
</evidence>
<dbReference type="InterPro" id="IPR009057">
    <property type="entry name" value="Homeodomain-like_sf"/>
</dbReference>
<dbReference type="OrthoDB" id="9792148at2"/>
<dbReference type="AlphaFoldDB" id="A0A3L8GQN9"/>
<evidence type="ECO:0000313" key="4">
    <source>
        <dbReference type="Proteomes" id="UP000025245"/>
    </source>
</evidence>
<reference evidence="3 5" key="2">
    <citation type="submission" date="2018-06" db="EMBL/GenBank/DDBJ databases">
        <title>Mutators as drivers of adaptation in pathogenic bacteria and a risk factor for host jumps and vaccine escape.</title>
        <authorList>
            <person name="Barnes A.C."/>
            <person name="Silayeva O."/>
        </authorList>
    </citation>
    <scope>NUCLEOTIDE SEQUENCE [LARGE SCALE GENOMIC DNA]</scope>
    <source>
        <strain evidence="3 5">QMA0445</strain>
    </source>
</reference>
<dbReference type="KEGG" id="siz:SI82_01670"/>
<reference evidence="2 4" key="1">
    <citation type="journal article" date="2014" name="Genome Announc.">
        <title>Complete Genome Sequence of a Virulent Strain, Streptococcus iniae ISET0901, Isolated from Diseased Tilapia.</title>
        <authorList>
            <person name="Pridgeon J.W."/>
            <person name="Zhang D."/>
            <person name="Zhang L."/>
        </authorList>
    </citation>
    <scope>NUCLEOTIDE SEQUENCE [LARGE SCALE GENOMIC DNA]</scope>
    <source>
        <strain evidence="2 4">ISET0901</strain>
    </source>
</reference>
<dbReference type="Gene3D" id="1.10.10.2840">
    <property type="entry name" value="PucR C-terminal helix-turn-helix domain"/>
    <property type="match status" value="1"/>
</dbReference>
<proteinExistence type="predicted"/>